<organism evidence="9 10">
    <name type="scientific">Symbiodinium pilosum</name>
    <name type="common">Dinoflagellate</name>
    <dbReference type="NCBI Taxonomy" id="2952"/>
    <lineage>
        <taxon>Eukaryota</taxon>
        <taxon>Sar</taxon>
        <taxon>Alveolata</taxon>
        <taxon>Dinophyceae</taxon>
        <taxon>Suessiales</taxon>
        <taxon>Symbiodiniaceae</taxon>
        <taxon>Symbiodinium</taxon>
    </lineage>
</organism>
<dbReference type="Proteomes" id="UP000649617">
    <property type="component" value="Unassembled WGS sequence"/>
</dbReference>
<accession>A0A812IXZ3</accession>
<dbReference type="InterPro" id="IPR018247">
    <property type="entry name" value="EF_Hand_1_Ca_BS"/>
</dbReference>
<dbReference type="PANTHER" id="PTHR10037">
    <property type="entry name" value="VOLTAGE-GATED CATION CHANNEL CALCIUM AND SODIUM"/>
    <property type="match status" value="1"/>
</dbReference>
<dbReference type="InterPro" id="IPR027359">
    <property type="entry name" value="Volt_channel_dom_sf"/>
</dbReference>
<evidence type="ECO:0000313" key="10">
    <source>
        <dbReference type="Proteomes" id="UP000649617"/>
    </source>
</evidence>
<feature type="domain" description="EF-hand" evidence="8">
    <location>
        <begin position="459"/>
        <end position="494"/>
    </location>
</feature>
<feature type="non-terminal residue" evidence="9">
    <location>
        <position position="501"/>
    </location>
</feature>
<evidence type="ECO:0000256" key="3">
    <source>
        <dbReference type="ARBA" id="ARBA00022837"/>
    </source>
</evidence>
<dbReference type="AlphaFoldDB" id="A0A812IXZ3"/>
<evidence type="ECO:0000256" key="4">
    <source>
        <dbReference type="ARBA" id="ARBA00022989"/>
    </source>
</evidence>
<keyword evidence="10" id="KW-1185">Reference proteome</keyword>
<dbReference type="Pfam" id="PF00520">
    <property type="entry name" value="Ion_trans"/>
    <property type="match status" value="1"/>
</dbReference>
<dbReference type="PROSITE" id="PS50222">
    <property type="entry name" value="EF_HAND_2"/>
    <property type="match status" value="2"/>
</dbReference>
<evidence type="ECO:0000256" key="7">
    <source>
        <dbReference type="SAM" id="Phobius"/>
    </source>
</evidence>
<dbReference type="InterPro" id="IPR043203">
    <property type="entry name" value="VGCC_Ca_Na"/>
</dbReference>
<comment type="subcellular location">
    <subcellularLocation>
        <location evidence="1">Membrane</location>
        <topology evidence="1">Multi-pass membrane protein</topology>
    </subcellularLocation>
</comment>
<dbReference type="GO" id="GO:0005248">
    <property type="term" value="F:voltage-gated sodium channel activity"/>
    <property type="evidence" value="ECO:0007669"/>
    <property type="project" value="TreeGrafter"/>
</dbReference>
<feature type="transmembrane region" description="Helical" evidence="7">
    <location>
        <begin position="147"/>
        <end position="168"/>
    </location>
</feature>
<dbReference type="EMBL" id="CAJNIZ010001314">
    <property type="protein sequence ID" value="CAE7188177.1"/>
    <property type="molecule type" value="Genomic_DNA"/>
</dbReference>
<reference evidence="9" key="1">
    <citation type="submission" date="2021-02" db="EMBL/GenBank/DDBJ databases">
        <authorList>
            <person name="Dougan E. K."/>
            <person name="Rhodes N."/>
            <person name="Thang M."/>
            <person name="Chan C."/>
        </authorList>
    </citation>
    <scope>NUCLEOTIDE SEQUENCE</scope>
</reference>
<keyword evidence="5 7" id="KW-0472">Membrane</keyword>
<evidence type="ECO:0000259" key="8">
    <source>
        <dbReference type="PROSITE" id="PS50222"/>
    </source>
</evidence>
<keyword evidence="4 7" id="KW-1133">Transmembrane helix</keyword>
<sequence length="501" mass="57441">MDTNCTEHKDPTHKLVEEVLERQHGELLLRLEKWLSKLEEQLPSREARDLDWAREVTPAVTNRLSGMSVRSARSSRNRTGTGDEEDIRREEKPQRRSIHSDDYELAQSEADRVESMKNMTMASRQTSKTKTKLQSWAKKIQQRSAKIANSLAFNIFFGVVIVSNSVFLGLQLEWSAWQVDQLVEPAFLAGHLIYATLFSVEMSIRFIANGPRTYFFGSSCAWNWLDIFVVVPAWVEICMDIASANSSEPGTGASNFRIIRVFKLTRLLQVLRSVRIVRFVSAFRALVYSVIDTTRQLLWAMVLLILIIYSFGILFTDAVLYHLFWFSEIEDAELKKYFGSVFHSCTTLFRALMNGFDWSIAADALLPLGDFWVQLFHLYIAFCGLAVLNVITGVFVNSAIKTREKDHETLMQNMYKLKDLVGDLWTKLDKAGAGKITITEFEQMFEEEDMRAFFGAIEMNAMDAWTLFDSLDADGDHLISFEEFKERCLQLHGPARSVDLF</sequence>
<dbReference type="SUPFAM" id="SSF47473">
    <property type="entry name" value="EF-hand"/>
    <property type="match status" value="1"/>
</dbReference>
<keyword evidence="2 7" id="KW-0812">Transmembrane</keyword>
<dbReference type="InterPro" id="IPR011992">
    <property type="entry name" value="EF-hand-dom_pair"/>
</dbReference>
<dbReference type="Gene3D" id="1.10.287.70">
    <property type="match status" value="1"/>
</dbReference>
<feature type="compositionally biased region" description="Polar residues" evidence="6">
    <location>
        <begin position="71"/>
        <end position="80"/>
    </location>
</feature>
<comment type="caution">
    <text evidence="9">The sequence shown here is derived from an EMBL/GenBank/DDBJ whole genome shotgun (WGS) entry which is preliminary data.</text>
</comment>
<dbReference type="GO" id="GO:0005509">
    <property type="term" value="F:calcium ion binding"/>
    <property type="evidence" value="ECO:0007669"/>
    <property type="project" value="InterPro"/>
</dbReference>
<feature type="transmembrane region" description="Helical" evidence="7">
    <location>
        <begin position="376"/>
        <end position="396"/>
    </location>
</feature>
<dbReference type="Gene3D" id="1.20.120.350">
    <property type="entry name" value="Voltage-gated potassium channels. Chain C"/>
    <property type="match status" value="1"/>
</dbReference>
<dbReference type="PANTHER" id="PTHR10037:SF62">
    <property type="entry name" value="SODIUM CHANNEL PROTEIN 60E"/>
    <property type="match status" value="1"/>
</dbReference>
<name>A0A812IXZ3_SYMPI</name>
<dbReference type="Gene3D" id="1.10.238.10">
    <property type="entry name" value="EF-hand"/>
    <property type="match status" value="1"/>
</dbReference>
<dbReference type="InterPro" id="IPR005821">
    <property type="entry name" value="Ion_trans_dom"/>
</dbReference>
<feature type="transmembrane region" description="Helical" evidence="7">
    <location>
        <begin position="297"/>
        <end position="325"/>
    </location>
</feature>
<evidence type="ECO:0000256" key="2">
    <source>
        <dbReference type="ARBA" id="ARBA00022692"/>
    </source>
</evidence>
<dbReference type="GO" id="GO:0001518">
    <property type="term" value="C:voltage-gated sodium channel complex"/>
    <property type="evidence" value="ECO:0007669"/>
    <property type="project" value="TreeGrafter"/>
</dbReference>
<dbReference type="PROSITE" id="PS00018">
    <property type="entry name" value="EF_HAND_1"/>
    <property type="match status" value="1"/>
</dbReference>
<evidence type="ECO:0000313" key="9">
    <source>
        <dbReference type="EMBL" id="CAE7188177.1"/>
    </source>
</evidence>
<feature type="region of interest" description="Disordered" evidence="6">
    <location>
        <begin position="63"/>
        <end position="103"/>
    </location>
</feature>
<protein>
    <submittedName>
        <fullName evidence="9">Catsper1 protein</fullName>
    </submittedName>
</protein>
<evidence type="ECO:0000256" key="6">
    <source>
        <dbReference type="SAM" id="MobiDB-lite"/>
    </source>
</evidence>
<evidence type="ECO:0000256" key="5">
    <source>
        <dbReference type="ARBA" id="ARBA00023136"/>
    </source>
</evidence>
<evidence type="ECO:0000256" key="1">
    <source>
        <dbReference type="ARBA" id="ARBA00004141"/>
    </source>
</evidence>
<dbReference type="SUPFAM" id="SSF81324">
    <property type="entry name" value="Voltage-gated potassium channels"/>
    <property type="match status" value="1"/>
</dbReference>
<proteinExistence type="predicted"/>
<dbReference type="OrthoDB" id="416585at2759"/>
<gene>
    <name evidence="9" type="primary">Catsper1</name>
    <name evidence="9" type="ORF">SPIL2461_LOCUS1363</name>
</gene>
<keyword evidence="3" id="KW-0106">Calcium</keyword>
<feature type="domain" description="EF-hand" evidence="8">
    <location>
        <begin position="416"/>
        <end position="451"/>
    </location>
</feature>
<feature type="compositionally biased region" description="Basic and acidic residues" evidence="6">
    <location>
        <begin position="86"/>
        <end position="102"/>
    </location>
</feature>
<feature type="transmembrane region" description="Helical" evidence="7">
    <location>
        <begin position="188"/>
        <end position="208"/>
    </location>
</feature>
<dbReference type="InterPro" id="IPR002048">
    <property type="entry name" value="EF_hand_dom"/>
</dbReference>